<dbReference type="Proteomes" id="UP001302949">
    <property type="component" value="Unassembled WGS sequence"/>
</dbReference>
<keyword evidence="2" id="KW-1185">Reference proteome</keyword>
<evidence type="ECO:0000313" key="1">
    <source>
        <dbReference type="EMBL" id="MEA5140449.1"/>
    </source>
</evidence>
<accession>A0ABU5QC70</accession>
<protein>
    <submittedName>
        <fullName evidence="1">Uncharacterized protein</fullName>
    </submittedName>
</protein>
<gene>
    <name evidence="1" type="ORF">VB248_14955</name>
</gene>
<sequence>MAKTTEATFGAKLANAATLSTHLKSFIGYLSPTAETSLEQYDLLIESIKTTNGNVISRKANYSTAVETRLKHFSKEASSVDKLISPILATVRATLGKSAKEVATITAIAIKIRGDKTSKAKSADKGNGISHSELSYGSKTQNFADIVNILVGLGANYKPANDLISITSLQTKIAEINQANTVVASSYGALKVVSDFRNSQYEQLAEITQRIKEAVKSQYGVSSVEYQLVKGLKV</sequence>
<name>A0ABU5QC70_9BACT</name>
<proteinExistence type="predicted"/>
<organism evidence="1 2">
    <name type="scientific">Arcicella rigui</name>
    <dbReference type="NCBI Taxonomy" id="797020"/>
    <lineage>
        <taxon>Bacteria</taxon>
        <taxon>Pseudomonadati</taxon>
        <taxon>Bacteroidota</taxon>
        <taxon>Cytophagia</taxon>
        <taxon>Cytophagales</taxon>
        <taxon>Flectobacillaceae</taxon>
        <taxon>Arcicella</taxon>
    </lineage>
</organism>
<evidence type="ECO:0000313" key="2">
    <source>
        <dbReference type="Proteomes" id="UP001302949"/>
    </source>
</evidence>
<dbReference type="EMBL" id="JAYFUM010000017">
    <property type="protein sequence ID" value="MEA5140449.1"/>
    <property type="molecule type" value="Genomic_DNA"/>
</dbReference>
<comment type="caution">
    <text evidence="1">The sequence shown here is derived from an EMBL/GenBank/DDBJ whole genome shotgun (WGS) entry which is preliminary data.</text>
</comment>
<reference evidence="1 2" key="1">
    <citation type="submission" date="2023-12" db="EMBL/GenBank/DDBJ databases">
        <title>Novel species of the genus Arcicella isolated from rivers.</title>
        <authorList>
            <person name="Lu H."/>
        </authorList>
    </citation>
    <scope>NUCLEOTIDE SEQUENCE [LARGE SCALE GENOMIC DNA]</scope>
    <source>
        <strain evidence="1 2">KCTC 23307</strain>
    </source>
</reference>
<dbReference type="RefSeq" id="WP_323297603.1">
    <property type="nucleotide sequence ID" value="NZ_JAYFUM010000017.1"/>
</dbReference>